<evidence type="ECO:0000313" key="5">
    <source>
        <dbReference type="EMBL" id="RLV59933.1"/>
    </source>
</evidence>
<dbReference type="EMBL" id="QZEI01000024">
    <property type="protein sequence ID" value="RLV59933.1"/>
    <property type="molecule type" value="Genomic_DNA"/>
</dbReference>
<evidence type="ECO:0000256" key="3">
    <source>
        <dbReference type="ARBA" id="ARBA00022679"/>
    </source>
</evidence>
<dbReference type="AlphaFoldDB" id="A0A3L8PZA9"/>
<keyword evidence="6" id="KW-1185">Reference proteome</keyword>
<dbReference type="InterPro" id="IPR013360">
    <property type="entry name" value="Pilus_4_PilW"/>
</dbReference>
<dbReference type="PANTHER" id="PTHR44835">
    <property type="entry name" value="UDP-N-ACETYLGLUCOSAMINE--PEPTIDE N-ACETYLGLUCOSAMINYLTRANSFERASE SPINDLY-RELATED"/>
    <property type="match status" value="1"/>
</dbReference>
<feature type="repeat" description="TPR" evidence="4">
    <location>
        <begin position="44"/>
        <end position="77"/>
    </location>
</feature>
<gene>
    <name evidence="5" type="primary">pilW</name>
    <name evidence="5" type="ORF">D5018_09635</name>
</gene>
<accession>A0A3L8PZA9</accession>
<evidence type="ECO:0000256" key="2">
    <source>
        <dbReference type="ARBA" id="ARBA00022676"/>
    </source>
</evidence>
<protein>
    <submittedName>
        <fullName evidence="5">Type IV pilus biogenesis/stability protein PilW</fullName>
    </submittedName>
</protein>
<dbReference type="Proteomes" id="UP000281474">
    <property type="component" value="Unassembled WGS sequence"/>
</dbReference>
<comment type="pathway">
    <text evidence="1">Protein modification; protein glycosylation.</text>
</comment>
<sequence>MKQGWLIGCVVTALVLTSGCVTQRTYKGTERPVTDPGFNKDNAALERMQLGLTYLKRGNTEQAKYNLEKAMEYAPNLEEVHIAMAYYYQKVGDTARTERAYENAINSRNVTGDAYNNFGVFLCEQKKFNRSETMFLKAINMPKYTRTADSYENLGLCMEASGDLSKAAKYFELALKYDPRRANSLLELARIQLTLEQLPAAKAKLEQYHRVAIATPLSLQLGIDIARAQNDNDAVKHYGLTLLAKYPKSQQAKQYRASMH</sequence>
<dbReference type="PROSITE" id="PS50293">
    <property type="entry name" value="TPR_REGION"/>
    <property type="match status" value="1"/>
</dbReference>
<keyword evidence="3" id="KW-0808">Transferase</keyword>
<dbReference type="Pfam" id="PF13181">
    <property type="entry name" value="TPR_8"/>
    <property type="match status" value="1"/>
</dbReference>
<dbReference type="InterPro" id="IPR019734">
    <property type="entry name" value="TPR_rpt"/>
</dbReference>
<evidence type="ECO:0000313" key="6">
    <source>
        <dbReference type="Proteomes" id="UP000281474"/>
    </source>
</evidence>
<dbReference type="Pfam" id="PF13424">
    <property type="entry name" value="TPR_12"/>
    <property type="match status" value="1"/>
</dbReference>
<dbReference type="InterPro" id="IPR011990">
    <property type="entry name" value="TPR-like_helical_dom_sf"/>
</dbReference>
<dbReference type="InterPro" id="IPR051939">
    <property type="entry name" value="Glycosyltr_41/O-GlcNAc_trsf"/>
</dbReference>
<reference evidence="5 6" key="1">
    <citation type="submission" date="2018-09" db="EMBL/GenBank/DDBJ databases">
        <title>Phylogeny of the Shewanellaceae, and recommendation for two new genera, Pseudoshewanella and Parashewanella.</title>
        <authorList>
            <person name="Wang G."/>
        </authorList>
    </citation>
    <scope>NUCLEOTIDE SEQUENCE [LARGE SCALE GENOMIC DNA]</scope>
    <source>
        <strain evidence="5 6">C51</strain>
    </source>
</reference>
<comment type="caution">
    <text evidence="5">The sequence shown here is derived from an EMBL/GenBank/DDBJ whole genome shotgun (WGS) entry which is preliminary data.</text>
</comment>
<keyword evidence="2" id="KW-0328">Glycosyltransferase</keyword>
<name>A0A3L8PZA9_9GAMM</name>
<evidence type="ECO:0000256" key="1">
    <source>
        <dbReference type="ARBA" id="ARBA00004922"/>
    </source>
</evidence>
<dbReference type="RefSeq" id="WP_121838794.1">
    <property type="nucleotide sequence ID" value="NZ_ML014773.1"/>
</dbReference>
<dbReference type="SUPFAM" id="SSF48452">
    <property type="entry name" value="TPR-like"/>
    <property type="match status" value="1"/>
</dbReference>
<proteinExistence type="predicted"/>
<dbReference type="OrthoDB" id="9814042at2"/>
<dbReference type="PROSITE" id="PS50005">
    <property type="entry name" value="TPR"/>
    <property type="match status" value="2"/>
</dbReference>
<dbReference type="GO" id="GO:0016757">
    <property type="term" value="F:glycosyltransferase activity"/>
    <property type="evidence" value="ECO:0007669"/>
    <property type="project" value="UniProtKB-KW"/>
</dbReference>
<dbReference type="PANTHER" id="PTHR44835:SF1">
    <property type="entry name" value="PROTEIN O-GLCNAC TRANSFERASE"/>
    <property type="match status" value="1"/>
</dbReference>
<organism evidence="5 6">
    <name type="scientific">Parashewanella curva</name>
    <dbReference type="NCBI Taxonomy" id="2338552"/>
    <lineage>
        <taxon>Bacteria</taxon>
        <taxon>Pseudomonadati</taxon>
        <taxon>Pseudomonadota</taxon>
        <taxon>Gammaproteobacteria</taxon>
        <taxon>Alteromonadales</taxon>
        <taxon>Shewanellaceae</taxon>
        <taxon>Parashewanella</taxon>
    </lineage>
</organism>
<evidence type="ECO:0000256" key="4">
    <source>
        <dbReference type="PROSITE-ProRule" id="PRU00339"/>
    </source>
</evidence>
<dbReference type="NCBIfam" id="TIGR02521">
    <property type="entry name" value="type_IV_pilW"/>
    <property type="match status" value="1"/>
</dbReference>
<feature type="repeat" description="TPR" evidence="4">
    <location>
        <begin position="148"/>
        <end position="181"/>
    </location>
</feature>
<dbReference type="PROSITE" id="PS51257">
    <property type="entry name" value="PROKAR_LIPOPROTEIN"/>
    <property type="match status" value="1"/>
</dbReference>
<dbReference type="Gene3D" id="1.25.40.10">
    <property type="entry name" value="Tetratricopeptide repeat domain"/>
    <property type="match status" value="1"/>
</dbReference>
<dbReference type="SMART" id="SM00028">
    <property type="entry name" value="TPR"/>
    <property type="match status" value="4"/>
</dbReference>
<keyword evidence="4" id="KW-0802">TPR repeat</keyword>